<dbReference type="Gene3D" id="2.60.40.1730">
    <property type="entry name" value="tricorn interacting facor f3 domain"/>
    <property type="match status" value="1"/>
</dbReference>
<evidence type="ECO:0000256" key="12">
    <source>
        <dbReference type="PIRSR" id="PIRSR634016-3"/>
    </source>
</evidence>
<accession>A0A182LVQ4</accession>
<evidence type="ECO:0000256" key="3">
    <source>
        <dbReference type="ARBA" id="ARBA00022438"/>
    </source>
</evidence>
<keyword evidence="6 12" id="KW-0479">Metal-binding</keyword>
<evidence type="ECO:0000256" key="6">
    <source>
        <dbReference type="ARBA" id="ARBA00022723"/>
    </source>
</evidence>
<evidence type="ECO:0008006" key="18">
    <source>
        <dbReference type="Google" id="ProtNLM"/>
    </source>
</evidence>
<dbReference type="InterPro" id="IPR027268">
    <property type="entry name" value="Peptidase_M4/M1_CTD_sf"/>
</dbReference>
<evidence type="ECO:0000256" key="1">
    <source>
        <dbReference type="ARBA" id="ARBA00004609"/>
    </source>
</evidence>
<keyword evidence="4" id="KW-0472">Membrane</keyword>
<keyword evidence="9" id="KW-0482">Metalloprotease</keyword>
<dbReference type="Gene3D" id="1.10.390.10">
    <property type="entry name" value="Neutral Protease Domain 2"/>
    <property type="match status" value="1"/>
</dbReference>
<dbReference type="Pfam" id="PF01433">
    <property type="entry name" value="Peptidase_M1"/>
    <property type="match status" value="1"/>
</dbReference>
<keyword evidence="8 12" id="KW-0862">Zinc</keyword>
<dbReference type="FunFam" id="1.10.390.10:FF:000013">
    <property type="entry name" value="Aminopeptidase N"/>
    <property type="match status" value="1"/>
</dbReference>
<dbReference type="InterPro" id="IPR014782">
    <property type="entry name" value="Peptidase_M1_dom"/>
</dbReference>
<dbReference type="Proteomes" id="UP000075883">
    <property type="component" value="Unassembled WGS sequence"/>
</dbReference>
<evidence type="ECO:0000313" key="17">
    <source>
        <dbReference type="Proteomes" id="UP000075883"/>
    </source>
</evidence>
<evidence type="ECO:0000256" key="11">
    <source>
        <dbReference type="PIRSR" id="PIRSR634016-1"/>
    </source>
</evidence>
<feature type="binding site" evidence="12">
    <location>
        <position position="140"/>
    </location>
    <ligand>
        <name>Zn(2+)</name>
        <dbReference type="ChEBI" id="CHEBI:29105"/>
        <note>catalytic</note>
    </ligand>
</feature>
<feature type="domain" description="ERAP1-like C-terminal" evidence="15">
    <location>
        <begin position="369"/>
        <end position="635"/>
    </location>
</feature>
<dbReference type="InterPro" id="IPR050344">
    <property type="entry name" value="Peptidase_M1_aminopeptidases"/>
</dbReference>
<keyword evidence="17" id="KW-1185">Reference proteome</keyword>
<proteinExistence type="inferred from homology"/>
<feature type="binding site" evidence="12">
    <location>
        <position position="163"/>
    </location>
    <ligand>
        <name>Zn(2+)</name>
        <dbReference type="ChEBI" id="CHEBI:29105"/>
        <note>catalytic</note>
    </ligand>
</feature>
<dbReference type="InterPro" id="IPR034016">
    <property type="entry name" value="M1_APN-typ"/>
</dbReference>
<keyword evidence="3" id="KW-0031">Aminopeptidase</keyword>
<dbReference type="PANTHER" id="PTHR11533">
    <property type="entry name" value="PROTEASE M1 ZINC METALLOPROTEASE"/>
    <property type="match status" value="1"/>
</dbReference>
<keyword evidence="10" id="KW-0449">Lipoprotein</keyword>
<dbReference type="PANTHER" id="PTHR11533:SF301">
    <property type="entry name" value="AMINOPEPTIDASE"/>
    <property type="match status" value="1"/>
</dbReference>
<evidence type="ECO:0000313" key="16">
    <source>
        <dbReference type="EnsemblMetazoa" id="ACUA003135-PA"/>
    </source>
</evidence>
<comment type="subcellular location">
    <subcellularLocation>
        <location evidence="1">Cell membrane</location>
        <topology evidence="1">Lipid-anchor</topology>
        <topology evidence="1">GPI-anchor</topology>
    </subcellularLocation>
</comment>
<keyword evidence="7" id="KW-0378">Hydrolase</keyword>
<comment type="cofactor">
    <cofactor evidence="12">
        <name>Zn(2+)</name>
        <dbReference type="ChEBI" id="CHEBI:29105"/>
    </cofactor>
    <text evidence="12">Binds 1 zinc ion per subunit.</text>
</comment>
<dbReference type="GO" id="GO:0042277">
    <property type="term" value="F:peptide binding"/>
    <property type="evidence" value="ECO:0007669"/>
    <property type="project" value="TreeGrafter"/>
</dbReference>
<evidence type="ECO:0000259" key="14">
    <source>
        <dbReference type="Pfam" id="PF01433"/>
    </source>
</evidence>
<dbReference type="STRING" id="139723.A0A182LVQ4"/>
<keyword evidence="4" id="KW-0325">Glycoprotein</keyword>
<comment type="similarity">
    <text evidence="2">Belongs to the peptidase M1 family.</text>
</comment>
<reference evidence="17" key="1">
    <citation type="submission" date="2013-09" db="EMBL/GenBank/DDBJ databases">
        <title>The Genome Sequence of Anopheles culicifacies species A.</title>
        <authorList>
            <consortium name="The Broad Institute Genomics Platform"/>
            <person name="Neafsey D.E."/>
            <person name="Besansky N."/>
            <person name="Howell P."/>
            <person name="Walton C."/>
            <person name="Young S.K."/>
            <person name="Zeng Q."/>
            <person name="Gargeya S."/>
            <person name="Fitzgerald M."/>
            <person name="Haas B."/>
            <person name="Abouelleil A."/>
            <person name="Allen A.W."/>
            <person name="Alvarado L."/>
            <person name="Arachchi H.M."/>
            <person name="Berlin A.M."/>
            <person name="Chapman S.B."/>
            <person name="Gainer-Dewar J."/>
            <person name="Goldberg J."/>
            <person name="Griggs A."/>
            <person name="Gujja S."/>
            <person name="Hansen M."/>
            <person name="Howarth C."/>
            <person name="Imamovic A."/>
            <person name="Ireland A."/>
            <person name="Larimer J."/>
            <person name="McCowan C."/>
            <person name="Murphy C."/>
            <person name="Pearson M."/>
            <person name="Poon T.W."/>
            <person name="Priest M."/>
            <person name="Roberts A."/>
            <person name="Saif S."/>
            <person name="Shea T."/>
            <person name="Sisk P."/>
            <person name="Sykes S."/>
            <person name="Wortman J."/>
            <person name="Nusbaum C."/>
            <person name="Birren B."/>
        </authorList>
    </citation>
    <scope>NUCLEOTIDE SEQUENCE [LARGE SCALE GENOMIC DNA]</scope>
    <source>
        <strain evidence="17">A-37</strain>
    </source>
</reference>
<dbReference type="GO" id="GO:0043171">
    <property type="term" value="P:peptide catabolic process"/>
    <property type="evidence" value="ECO:0007669"/>
    <property type="project" value="TreeGrafter"/>
</dbReference>
<evidence type="ECO:0000256" key="7">
    <source>
        <dbReference type="ARBA" id="ARBA00022801"/>
    </source>
</evidence>
<dbReference type="InterPro" id="IPR024571">
    <property type="entry name" value="ERAP1-like_C_dom"/>
</dbReference>
<evidence type="ECO:0000256" key="4">
    <source>
        <dbReference type="ARBA" id="ARBA00022622"/>
    </source>
</evidence>
<dbReference type="InterPro" id="IPR001930">
    <property type="entry name" value="Peptidase_M1"/>
</dbReference>
<dbReference type="Gene3D" id="2.60.40.1910">
    <property type="match status" value="1"/>
</dbReference>
<feature type="domain" description="Peptidase M1 membrane alanine aminopeptidase" evidence="14">
    <location>
        <begin position="68"/>
        <end position="293"/>
    </location>
</feature>
<dbReference type="AlphaFoldDB" id="A0A182LVQ4"/>
<dbReference type="GO" id="GO:0098552">
    <property type="term" value="C:side of membrane"/>
    <property type="evidence" value="ECO:0007669"/>
    <property type="project" value="UniProtKB-KW"/>
</dbReference>
<evidence type="ECO:0000259" key="15">
    <source>
        <dbReference type="Pfam" id="PF11838"/>
    </source>
</evidence>
<dbReference type="SUPFAM" id="SSF63737">
    <property type="entry name" value="Leukotriene A4 hydrolase N-terminal domain"/>
    <property type="match status" value="1"/>
</dbReference>
<organism evidence="16 17">
    <name type="scientific">Anopheles culicifacies</name>
    <dbReference type="NCBI Taxonomy" id="139723"/>
    <lineage>
        <taxon>Eukaryota</taxon>
        <taxon>Metazoa</taxon>
        <taxon>Ecdysozoa</taxon>
        <taxon>Arthropoda</taxon>
        <taxon>Hexapoda</taxon>
        <taxon>Insecta</taxon>
        <taxon>Pterygota</taxon>
        <taxon>Neoptera</taxon>
        <taxon>Endopterygota</taxon>
        <taxon>Diptera</taxon>
        <taxon>Nematocera</taxon>
        <taxon>Culicoidea</taxon>
        <taxon>Culicidae</taxon>
        <taxon>Anophelinae</taxon>
        <taxon>Anopheles</taxon>
        <taxon>culicifacies species complex</taxon>
    </lineage>
</organism>
<dbReference type="EMBL" id="AXCM01018980">
    <property type="status" value="NOT_ANNOTATED_CDS"/>
    <property type="molecule type" value="Genomic_DNA"/>
</dbReference>
<feature type="active site" description="Proton acceptor" evidence="11">
    <location>
        <position position="141"/>
    </location>
</feature>
<dbReference type="GO" id="GO:0008270">
    <property type="term" value="F:zinc ion binding"/>
    <property type="evidence" value="ECO:0007669"/>
    <property type="project" value="InterPro"/>
</dbReference>
<dbReference type="GO" id="GO:0070006">
    <property type="term" value="F:metalloaminopeptidase activity"/>
    <property type="evidence" value="ECO:0007669"/>
    <property type="project" value="TreeGrafter"/>
</dbReference>
<evidence type="ECO:0000256" key="8">
    <source>
        <dbReference type="ARBA" id="ARBA00022833"/>
    </source>
</evidence>
<dbReference type="GO" id="GO:0006508">
    <property type="term" value="P:proteolysis"/>
    <property type="evidence" value="ECO:0007669"/>
    <property type="project" value="UniProtKB-KW"/>
</dbReference>
<evidence type="ECO:0000256" key="9">
    <source>
        <dbReference type="ARBA" id="ARBA00023049"/>
    </source>
</evidence>
<sequence>MPVKSVTITGNGMKQTRFHTTPSMPTYLVAFIITEEFANARLSLKGPPSTISMELIAPPTVTDSAQTYGLDMGGQVIRLVEQYFNQTYDLPKLDQVAVPDLYFAAMENWGLVIYAEQYLLFDELTGTNRNKENVIATIVHEFVHQFLGNLLTPHWWSDLSLSEGFATFYEYYLSSMVEPGIRFMEKFTIESLQTALLVDSDITTRPISYDVEAPADIERMFDIISYQKGGSIFRMFHYALGERTFQRGMRRYISTNKGRSVTPDDLFDSLQWAVVEEVALPLSLDVATIMKPWIYQSGYPLVTVTHQDGELIFMQEHFLYPAPTTTSDRTWWIPITYDIGTAGTRRFWMPQGTSQVSIEQEQALLAEEYVLVNPQQTGYYRVNYDQDLWMRLITQLTLDLTVISPSSRGQLLDDCFKLYYSGRVDANKLYGLLTYAMAETDAIPWTVAFANDNLGVLRNALIVDSLAFEAFSNFVAKLTANVFGAVGFEGTPGEPHESQQLRRTTIEWSCRAGLIECRTEALSRMVDDLSGTVKVPAYMKDSVYCGGATIASTAQLETLWGRLQTERDVGERRSIIESLACTENGEFLDAFLDSIFTNDTPGEWQLIVSAVYRNSAAGYEAYDRWMVRSAMQILQRTDYPVAGYIQVTEARNGRPRPLEVVEPSKKKKLYLFWMSKRTPKGEVD</sequence>
<name>A0A182LVQ4_9DIPT</name>
<feature type="binding site" evidence="12">
    <location>
        <position position="144"/>
    </location>
    <ligand>
        <name>Zn(2+)</name>
        <dbReference type="ChEBI" id="CHEBI:29105"/>
        <note>catalytic</note>
    </ligand>
</feature>
<evidence type="ECO:0000256" key="5">
    <source>
        <dbReference type="ARBA" id="ARBA00022670"/>
    </source>
</evidence>
<evidence type="ECO:0000256" key="13">
    <source>
        <dbReference type="PIRSR" id="PIRSR634016-4"/>
    </source>
</evidence>
<dbReference type="PRINTS" id="PR00756">
    <property type="entry name" value="ALADIPTASE"/>
</dbReference>
<dbReference type="Gene3D" id="1.25.50.20">
    <property type="match status" value="1"/>
</dbReference>
<dbReference type="CDD" id="cd09601">
    <property type="entry name" value="M1_APN-Q_like"/>
    <property type="match status" value="1"/>
</dbReference>
<protein>
    <recommendedName>
        <fullName evidence="18">Aminopeptidase</fullName>
    </recommendedName>
</protein>
<dbReference type="EnsemblMetazoa" id="ACUA003135-RA">
    <property type="protein sequence ID" value="ACUA003135-PA"/>
    <property type="gene ID" value="ACUA003135"/>
</dbReference>
<dbReference type="GO" id="GO:0005615">
    <property type="term" value="C:extracellular space"/>
    <property type="evidence" value="ECO:0007669"/>
    <property type="project" value="TreeGrafter"/>
</dbReference>
<dbReference type="SUPFAM" id="SSF55486">
    <property type="entry name" value="Metalloproteases ('zincins'), catalytic domain"/>
    <property type="match status" value="1"/>
</dbReference>
<dbReference type="GO" id="GO:0005886">
    <property type="term" value="C:plasma membrane"/>
    <property type="evidence" value="ECO:0007669"/>
    <property type="project" value="UniProtKB-SubCell"/>
</dbReference>
<evidence type="ECO:0000256" key="10">
    <source>
        <dbReference type="ARBA" id="ARBA00023288"/>
    </source>
</evidence>
<keyword evidence="5" id="KW-0645">Protease</keyword>
<keyword evidence="4" id="KW-0336">GPI-anchor</keyword>
<dbReference type="VEuPathDB" id="VectorBase:ACUA003135"/>
<evidence type="ECO:0000256" key="2">
    <source>
        <dbReference type="ARBA" id="ARBA00010136"/>
    </source>
</evidence>
<dbReference type="Pfam" id="PF11838">
    <property type="entry name" value="ERAP1_C"/>
    <property type="match status" value="1"/>
</dbReference>
<reference evidence="16" key="2">
    <citation type="submission" date="2020-05" db="UniProtKB">
        <authorList>
            <consortium name="EnsemblMetazoa"/>
        </authorList>
    </citation>
    <scope>IDENTIFICATION</scope>
    <source>
        <strain evidence="16">A-37</strain>
    </source>
</reference>
<dbReference type="InterPro" id="IPR042097">
    <property type="entry name" value="Aminopeptidase_N-like_N_sf"/>
</dbReference>
<dbReference type="GO" id="GO:0005737">
    <property type="term" value="C:cytoplasm"/>
    <property type="evidence" value="ECO:0007669"/>
    <property type="project" value="TreeGrafter"/>
</dbReference>
<feature type="site" description="Transition state stabilizer" evidence="13">
    <location>
        <position position="226"/>
    </location>
</feature>